<keyword evidence="6" id="KW-1185">Reference proteome</keyword>
<proteinExistence type="inferred from homology"/>
<dbReference type="PANTHER" id="PTHR30408:SF12">
    <property type="entry name" value="TYPE I RESTRICTION ENZYME MJAVIII SPECIFICITY SUBUNIT"/>
    <property type="match status" value="1"/>
</dbReference>
<evidence type="ECO:0000256" key="2">
    <source>
        <dbReference type="ARBA" id="ARBA00022747"/>
    </source>
</evidence>
<dbReference type="Proteomes" id="UP000178666">
    <property type="component" value="Chromosome"/>
</dbReference>
<feature type="domain" description="Type I restriction modification DNA specificity" evidence="4">
    <location>
        <begin position="203"/>
        <end position="343"/>
    </location>
</feature>
<sequence length="399" mass="43996">MTTLGELRTRGLLDFNDGYRTKKDQLAASGFRIIRAGDINNGEVSPTGPDHVAEAYASAIGQKVLHDNDVVLTTKGTIGRTALVRDATGHEIYSPQLCFFRPDSSVLLAKYLYFWLSGPEFTYQSSFMKNSTDMAPYISLSQLSDTRITLPPLPEQQAIAEVLGALDDKIAANRKLVTTSLNLVQALHDQLSTTGDVTRTLYTDVAEVGGGATPKTRVPEYWDGDIHWASPTDITALGAPYLHDTSRHITQAGLDSCSSPLYPAGSILMTSRATIGAFAVAQEPAAVNQGFIVLIPKREELRWWVLHEMMGRVKEFQNRANGATFLELSKRTFKTMEFDLPSDAQLLKFDEFARPLHEHAIALGQESQTLAQLRDTLLPALMDGRIRVKDAQETVEEVL</sequence>
<keyword evidence="2" id="KW-0680">Restriction system</keyword>
<keyword evidence="3" id="KW-0238">DNA-binding</keyword>
<feature type="domain" description="Type I restriction modification DNA specificity" evidence="4">
    <location>
        <begin position="11"/>
        <end position="175"/>
    </location>
</feature>
<evidence type="ECO:0000313" key="6">
    <source>
        <dbReference type="Proteomes" id="UP000178666"/>
    </source>
</evidence>
<evidence type="ECO:0000256" key="3">
    <source>
        <dbReference type="ARBA" id="ARBA00023125"/>
    </source>
</evidence>
<dbReference type="Pfam" id="PF01420">
    <property type="entry name" value="Methylase_S"/>
    <property type="match status" value="2"/>
</dbReference>
<gene>
    <name evidence="5" type="ORF">A8L58_15015</name>
</gene>
<dbReference type="InterPro" id="IPR044946">
    <property type="entry name" value="Restrct_endonuc_typeI_TRD_sf"/>
</dbReference>
<comment type="similarity">
    <text evidence="1">Belongs to the type-I restriction system S methylase family.</text>
</comment>
<dbReference type="CDD" id="cd17273">
    <property type="entry name" value="RMtype1_S_EcoJA69PI-TRD1-CR1_like"/>
    <property type="match status" value="1"/>
</dbReference>
<dbReference type="SUPFAM" id="SSF116734">
    <property type="entry name" value="DNA methylase specificity domain"/>
    <property type="match status" value="2"/>
</dbReference>
<organism evidence="5 6">
    <name type="scientific">Acidipropionibacterium acidipropionici</name>
    <dbReference type="NCBI Taxonomy" id="1748"/>
    <lineage>
        <taxon>Bacteria</taxon>
        <taxon>Bacillati</taxon>
        <taxon>Actinomycetota</taxon>
        <taxon>Actinomycetes</taxon>
        <taxon>Propionibacteriales</taxon>
        <taxon>Propionibacteriaceae</taxon>
        <taxon>Acidipropionibacterium</taxon>
    </lineage>
</organism>
<dbReference type="PANTHER" id="PTHR30408">
    <property type="entry name" value="TYPE-1 RESTRICTION ENZYME ECOKI SPECIFICITY PROTEIN"/>
    <property type="match status" value="1"/>
</dbReference>
<dbReference type="EMBL" id="CP015970">
    <property type="protein sequence ID" value="AOZ48480.1"/>
    <property type="molecule type" value="Genomic_DNA"/>
</dbReference>
<evidence type="ECO:0000313" key="5">
    <source>
        <dbReference type="EMBL" id="AOZ48480.1"/>
    </source>
</evidence>
<dbReference type="Gene3D" id="3.90.220.20">
    <property type="entry name" value="DNA methylase specificity domains"/>
    <property type="match status" value="2"/>
</dbReference>
<evidence type="ECO:0000259" key="4">
    <source>
        <dbReference type="Pfam" id="PF01420"/>
    </source>
</evidence>
<dbReference type="InterPro" id="IPR052021">
    <property type="entry name" value="Type-I_RS_S_subunit"/>
</dbReference>
<dbReference type="InterPro" id="IPR000055">
    <property type="entry name" value="Restrct_endonuc_typeI_TRD"/>
</dbReference>
<name>A0ABM6FQF7_9ACTN</name>
<protein>
    <recommendedName>
        <fullName evidence="4">Type I restriction modification DNA specificity domain-containing protein</fullName>
    </recommendedName>
</protein>
<reference evidence="5 6" key="1">
    <citation type="journal article" date="2016" name="Plant Dis.">
        <title>Improved production of propionic acid using genome shuffling.</title>
        <authorList>
            <person name="Luna-Flores C.H."/>
            <person name="Palfreyman R.W."/>
            <person name="Kromer J.O."/>
            <person name="Nielsen L.K."/>
            <person name="Marcellin E."/>
        </authorList>
    </citation>
    <scope>NUCLEOTIDE SEQUENCE [LARGE SCALE GENOMIC DNA]</scope>
    <source>
        <strain evidence="5 6">F3E8</strain>
    </source>
</reference>
<evidence type="ECO:0000256" key="1">
    <source>
        <dbReference type="ARBA" id="ARBA00010923"/>
    </source>
</evidence>
<accession>A0ABM6FQF7</accession>